<evidence type="ECO:0000259" key="1">
    <source>
        <dbReference type="Pfam" id="PF00149"/>
    </source>
</evidence>
<feature type="domain" description="Calcineurin-like phosphoesterase" evidence="1">
    <location>
        <begin position="1"/>
        <end position="190"/>
    </location>
</feature>
<dbReference type="PANTHER" id="PTHR12905:SF0">
    <property type="entry name" value="CALCINEURIN-LIKE PHOSPHOESTERASE DOMAIN-CONTAINING PROTEIN"/>
    <property type="match status" value="1"/>
</dbReference>
<evidence type="ECO:0000313" key="2">
    <source>
        <dbReference type="EMBL" id="QOR58992.1"/>
    </source>
</evidence>
<accession>A0A7M1RYJ4</accession>
<dbReference type="GeneID" id="65129484"/>
<dbReference type="SUPFAM" id="SSF56300">
    <property type="entry name" value="Metallo-dependent phosphatases"/>
    <property type="match status" value="1"/>
</dbReference>
<dbReference type="Gene3D" id="3.60.21.10">
    <property type="match status" value="1"/>
</dbReference>
<dbReference type="InterPro" id="IPR051693">
    <property type="entry name" value="UPF0046_metallophosphoest"/>
</dbReference>
<dbReference type="Pfam" id="PF00149">
    <property type="entry name" value="Metallophos"/>
    <property type="match status" value="1"/>
</dbReference>
<protein>
    <submittedName>
        <fullName evidence="2">Hydrolase</fullName>
    </submittedName>
</protein>
<proteinExistence type="predicted"/>
<dbReference type="KEGG" id="vg:65129484"/>
<keyword evidence="3" id="KW-1185">Reference proteome</keyword>
<dbReference type="EMBL" id="MT774385">
    <property type="protein sequence ID" value="QOR58992.1"/>
    <property type="molecule type" value="Genomic_DNA"/>
</dbReference>
<sequence length="229" mass="25948">MKICAISDLHGQLPKLEDMPPCDVVCIAGDISPLHIQRDKLLSAIWFGNTFIPWCEALNCVKVILVAGNHDFFLEDYDKPGGVTLKLGHDNKIIYLRNSMYKFGHKSFYGTPHVTDLPRWAFSITDEEAHKVFGEIPNCDVLITHTPPFDAANTGNVYGSDAYPDYGSYVLRDEIFNKKIDLIICGHVHTGNHNLSDWGTHKIVNVSYLDEDYKPKYSPKLITYENLLF</sequence>
<dbReference type="InterPro" id="IPR004843">
    <property type="entry name" value="Calcineurin-like_PHP"/>
</dbReference>
<organism evidence="2 3">
    <name type="scientific">uncultured phage cr108_1</name>
    <dbReference type="NCBI Taxonomy" id="2772069"/>
    <lineage>
        <taxon>Viruses</taxon>
        <taxon>Duplodnaviria</taxon>
        <taxon>Heunggongvirae</taxon>
        <taxon>Uroviricota</taxon>
        <taxon>Caudoviricetes</taxon>
        <taxon>Crassvirales</taxon>
        <taxon>Steigviridae</taxon>
        <taxon>Asinivirinae</taxon>
        <taxon>Pipoluvirus</taxon>
        <taxon>Pipoluvirus rarus</taxon>
    </lineage>
</organism>
<evidence type="ECO:0000313" key="3">
    <source>
        <dbReference type="Proteomes" id="UP000594030"/>
    </source>
</evidence>
<dbReference type="InterPro" id="IPR029052">
    <property type="entry name" value="Metallo-depent_PP-like"/>
</dbReference>
<name>A0A7M1RYJ4_9CAUD</name>
<reference evidence="2 3" key="1">
    <citation type="submission" date="2020-07" db="EMBL/GenBank/DDBJ databases">
        <title>Taxonomic proposal: Crassvirales, a new order of highly abundant and diverse bacterial viruses.</title>
        <authorList>
            <person name="Shkoporov A.N."/>
            <person name="Stockdale S.R."/>
            <person name="Guerin E."/>
            <person name="Ross R.P."/>
            <person name="Hill C."/>
        </authorList>
    </citation>
    <scope>NUCLEOTIDE SEQUENCE [LARGE SCALE GENOMIC DNA]</scope>
</reference>
<keyword evidence="2" id="KW-0378">Hydrolase</keyword>
<dbReference type="PANTHER" id="PTHR12905">
    <property type="entry name" value="METALLOPHOSPHOESTERASE"/>
    <property type="match status" value="1"/>
</dbReference>
<dbReference type="RefSeq" id="YP_010111150.1">
    <property type="nucleotide sequence ID" value="NC_055878.1"/>
</dbReference>
<dbReference type="GO" id="GO:0016787">
    <property type="term" value="F:hydrolase activity"/>
    <property type="evidence" value="ECO:0007669"/>
    <property type="project" value="UniProtKB-KW"/>
</dbReference>
<dbReference type="Proteomes" id="UP000594030">
    <property type="component" value="Segment"/>
</dbReference>